<evidence type="ECO:0000256" key="3">
    <source>
        <dbReference type="ARBA" id="ARBA00022729"/>
    </source>
</evidence>
<dbReference type="FunFam" id="3.10.250.10:FF:000009">
    <property type="entry name" value="WC1"/>
    <property type="match status" value="1"/>
</dbReference>
<evidence type="ECO:0000256" key="1">
    <source>
        <dbReference type="ARBA" id="ARBA00004613"/>
    </source>
</evidence>
<dbReference type="InterPro" id="IPR001190">
    <property type="entry name" value="SRCR"/>
</dbReference>
<dbReference type="EMBL" id="VXAV01004021">
    <property type="protein sequence ID" value="NXL87131.1"/>
    <property type="molecule type" value="Genomic_DNA"/>
</dbReference>
<comment type="caution">
    <text evidence="9">The sequence shown here is derived from an EMBL/GenBank/DDBJ whole genome shotgun (WGS) entry which is preliminary data.</text>
</comment>
<name>A0A7L0W6L6_ALELA</name>
<organism evidence="9 10">
    <name type="scientific">Alectura lathami</name>
    <name type="common">Australian brush turkey</name>
    <dbReference type="NCBI Taxonomy" id="81907"/>
    <lineage>
        <taxon>Eukaryota</taxon>
        <taxon>Metazoa</taxon>
        <taxon>Chordata</taxon>
        <taxon>Craniata</taxon>
        <taxon>Vertebrata</taxon>
        <taxon>Euteleostomi</taxon>
        <taxon>Archelosauria</taxon>
        <taxon>Archosauria</taxon>
        <taxon>Dinosauria</taxon>
        <taxon>Saurischia</taxon>
        <taxon>Theropoda</taxon>
        <taxon>Coelurosauria</taxon>
        <taxon>Aves</taxon>
        <taxon>Neognathae</taxon>
        <taxon>Galloanserae</taxon>
        <taxon>Galliformes</taxon>
        <taxon>Megapodiidae</taxon>
        <taxon>Alectura</taxon>
    </lineage>
</organism>
<evidence type="ECO:0000256" key="6">
    <source>
        <dbReference type="ARBA" id="ARBA00023180"/>
    </source>
</evidence>
<sequence length="164" mass="17627">RCAGRVELLHDGHWGTVCDDGWGLPDAAVVCRQLGCGAALAAPTGAWFGEGSGPIWLNEVRCYGDEQRLAQCRHRGWRRHVCAHEEDASVVCSGKSRDAEPMQSVQAVTWSHHSPALFLLRLAGGPGRCAGRVELLHTGRWGTVCDDGWGLLDAAVVCRQLGCG</sequence>
<proteinExistence type="predicted"/>
<dbReference type="Pfam" id="PF00530">
    <property type="entry name" value="SRCR"/>
    <property type="match status" value="2"/>
</dbReference>
<evidence type="ECO:0000313" key="9">
    <source>
        <dbReference type="EMBL" id="NXL87131.1"/>
    </source>
</evidence>
<evidence type="ECO:0000256" key="4">
    <source>
        <dbReference type="ARBA" id="ARBA00022737"/>
    </source>
</evidence>
<dbReference type="PROSITE" id="PS00420">
    <property type="entry name" value="SRCR_1"/>
    <property type="match status" value="1"/>
</dbReference>
<comment type="subcellular location">
    <subcellularLocation>
        <location evidence="1">Secreted</location>
    </subcellularLocation>
</comment>
<reference evidence="9 10" key="1">
    <citation type="submission" date="2019-09" db="EMBL/GenBank/DDBJ databases">
        <title>Bird 10,000 Genomes (B10K) Project - Family phase.</title>
        <authorList>
            <person name="Zhang G."/>
        </authorList>
    </citation>
    <scope>NUCLEOTIDE SEQUENCE [LARGE SCALE GENOMIC DNA]</scope>
    <source>
        <strain evidence="9">B10K-DU-001-39</strain>
        <tissue evidence="9">Muscle</tissue>
    </source>
</reference>
<feature type="disulfide bond" evidence="7">
    <location>
        <begin position="31"/>
        <end position="92"/>
    </location>
</feature>
<evidence type="ECO:0000256" key="7">
    <source>
        <dbReference type="PROSITE-ProRule" id="PRU00196"/>
    </source>
</evidence>
<evidence type="ECO:0000259" key="8">
    <source>
        <dbReference type="PROSITE" id="PS50287"/>
    </source>
</evidence>
<keyword evidence="6" id="KW-0325">Glycoprotein</keyword>
<dbReference type="SMART" id="SM00202">
    <property type="entry name" value="SR"/>
    <property type="match status" value="1"/>
</dbReference>
<protein>
    <submittedName>
        <fullName evidence="9">DMBT1 protein</fullName>
    </submittedName>
</protein>
<dbReference type="PANTHER" id="PTHR48071:SF15">
    <property type="entry name" value="SRCR DOMAIN-CONTAINING PROTEIN"/>
    <property type="match status" value="1"/>
</dbReference>
<dbReference type="PRINTS" id="PR00258">
    <property type="entry name" value="SPERACTRCPTR"/>
</dbReference>
<dbReference type="InterPro" id="IPR036772">
    <property type="entry name" value="SRCR-like_dom_sf"/>
</dbReference>
<evidence type="ECO:0000256" key="5">
    <source>
        <dbReference type="ARBA" id="ARBA00023157"/>
    </source>
</evidence>
<keyword evidence="2" id="KW-0964">Secreted</keyword>
<dbReference type="PROSITE" id="PS50287">
    <property type="entry name" value="SRCR_2"/>
    <property type="match status" value="2"/>
</dbReference>
<accession>A0A7L0W6L6</accession>
<feature type="domain" description="SRCR" evidence="8">
    <location>
        <begin position="120"/>
        <end position="164"/>
    </location>
</feature>
<feature type="disulfide bond" evidence="7">
    <location>
        <begin position="62"/>
        <end position="72"/>
    </location>
</feature>
<dbReference type="Proteomes" id="UP000562322">
    <property type="component" value="Unassembled WGS sequence"/>
</dbReference>
<evidence type="ECO:0000313" key="10">
    <source>
        <dbReference type="Proteomes" id="UP000562322"/>
    </source>
</evidence>
<evidence type="ECO:0000256" key="2">
    <source>
        <dbReference type="ARBA" id="ARBA00022525"/>
    </source>
</evidence>
<dbReference type="Gene3D" id="3.10.250.10">
    <property type="entry name" value="SRCR-like domain"/>
    <property type="match status" value="2"/>
</dbReference>
<feature type="disulfide bond" evidence="7">
    <location>
        <begin position="18"/>
        <end position="82"/>
    </location>
</feature>
<dbReference type="AlphaFoldDB" id="A0A7L0W6L6"/>
<dbReference type="PANTHER" id="PTHR48071">
    <property type="entry name" value="SRCR DOMAIN-CONTAINING PROTEIN"/>
    <property type="match status" value="1"/>
</dbReference>
<feature type="domain" description="SRCR" evidence="8">
    <location>
        <begin position="1"/>
        <end position="93"/>
    </location>
</feature>
<dbReference type="GO" id="GO:0004252">
    <property type="term" value="F:serine-type endopeptidase activity"/>
    <property type="evidence" value="ECO:0007669"/>
    <property type="project" value="TreeGrafter"/>
</dbReference>
<dbReference type="GO" id="GO:0005615">
    <property type="term" value="C:extracellular space"/>
    <property type="evidence" value="ECO:0007669"/>
    <property type="project" value="TreeGrafter"/>
</dbReference>
<keyword evidence="10" id="KW-1185">Reference proteome</keyword>
<dbReference type="GO" id="GO:0031638">
    <property type="term" value="P:zymogen activation"/>
    <property type="evidence" value="ECO:0007669"/>
    <property type="project" value="TreeGrafter"/>
</dbReference>
<feature type="non-terminal residue" evidence="9">
    <location>
        <position position="1"/>
    </location>
</feature>
<keyword evidence="4" id="KW-0677">Repeat</keyword>
<keyword evidence="3" id="KW-0732">Signal</keyword>
<keyword evidence="5 7" id="KW-1015">Disulfide bond</keyword>
<gene>
    <name evidence="9" type="primary">Dmbt1_2</name>
    <name evidence="9" type="ORF">ALELAT_R01467</name>
</gene>
<comment type="caution">
    <text evidence="7">Lacks conserved residue(s) required for the propagation of feature annotation.</text>
</comment>
<dbReference type="SUPFAM" id="SSF56487">
    <property type="entry name" value="SRCR-like"/>
    <property type="match status" value="2"/>
</dbReference>
<dbReference type="GO" id="GO:0005886">
    <property type="term" value="C:plasma membrane"/>
    <property type="evidence" value="ECO:0007669"/>
    <property type="project" value="TreeGrafter"/>
</dbReference>
<dbReference type="OrthoDB" id="536948at2759"/>
<feature type="non-terminal residue" evidence="9">
    <location>
        <position position="164"/>
    </location>
</feature>